<name>A0A4R3NTJ2_9HYPH</name>
<dbReference type="Pfam" id="PF05437">
    <property type="entry name" value="AzlD"/>
    <property type="match status" value="1"/>
</dbReference>
<evidence type="ECO:0000313" key="3">
    <source>
        <dbReference type="Proteomes" id="UP000295097"/>
    </source>
</evidence>
<dbReference type="Proteomes" id="UP000295097">
    <property type="component" value="Unassembled WGS sequence"/>
</dbReference>
<reference evidence="2 3" key="1">
    <citation type="submission" date="2019-03" db="EMBL/GenBank/DDBJ databases">
        <title>Freshwater and sediment microbial communities from various areas in North America, analyzing microbe dynamics in response to fracking.</title>
        <authorList>
            <person name="Lamendella R."/>
        </authorList>
    </citation>
    <scope>NUCLEOTIDE SEQUENCE [LARGE SCALE GENOMIC DNA]</scope>
    <source>
        <strain evidence="2 3">175.2</strain>
    </source>
</reference>
<keyword evidence="3" id="KW-1185">Reference proteome</keyword>
<protein>
    <submittedName>
        <fullName evidence="2">Putative membrane protein</fullName>
    </submittedName>
</protein>
<comment type="caution">
    <text evidence="2">The sequence shown here is derived from an EMBL/GenBank/DDBJ whole genome shotgun (WGS) entry which is preliminary data.</text>
</comment>
<feature type="transmembrane region" description="Helical" evidence="1">
    <location>
        <begin position="43"/>
        <end position="62"/>
    </location>
</feature>
<sequence>MSDFTNDHMMLVILAAAAATYLTRIAGYLLLTVVSDIPPRAEAALNAIPPAVLTTLVAPAFYAGGIEAKIAIAAALAAGLRFSSPLPMIGVGWSVVMILRYFVIPS</sequence>
<evidence type="ECO:0000256" key="1">
    <source>
        <dbReference type="SAM" id="Phobius"/>
    </source>
</evidence>
<organism evidence="2 3">
    <name type="scientific">Martelella mediterranea</name>
    <dbReference type="NCBI Taxonomy" id="293089"/>
    <lineage>
        <taxon>Bacteria</taxon>
        <taxon>Pseudomonadati</taxon>
        <taxon>Pseudomonadota</taxon>
        <taxon>Alphaproteobacteria</taxon>
        <taxon>Hyphomicrobiales</taxon>
        <taxon>Aurantimonadaceae</taxon>
        <taxon>Martelella</taxon>
    </lineage>
</organism>
<dbReference type="AlphaFoldDB" id="A0A4R3NTJ2"/>
<keyword evidence="1" id="KW-0812">Transmembrane</keyword>
<accession>A0A4R3NTJ2</accession>
<dbReference type="OrthoDB" id="8400318at2"/>
<dbReference type="EMBL" id="SMAR01000014">
    <property type="protein sequence ID" value="TCT39100.1"/>
    <property type="molecule type" value="Genomic_DNA"/>
</dbReference>
<keyword evidence="1" id="KW-0472">Membrane</keyword>
<evidence type="ECO:0000313" key="2">
    <source>
        <dbReference type="EMBL" id="TCT39100.1"/>
    </source>
</evidence>
<proteinExistence type="predicted"/>
<keyword evidence="1" id="KW-1133">Transmembrane helix</keyword>
<feature type="transmembrane region" description="Helical" evidence="1">
    <location>
        <begin position="82"/>
        <end position="103"/>
    </location>
</feature>
<dbReference type="InterPro" id="IPR008407">
    <property type="entry name" value="Brnchd-chn_aa_trnsp_AzlD"/>
</dbReference>
<dbReference type="RefSeq" id="WP_132311408.1">
    <property type="nucleotide sequence ID" value="NZ_SMAR01000014.1"/>
</dbReference>
<feature type="transmembrane region" description="Helical" evidence="1">
    <location>
        <begin position="12"/>
        <end position="31"/>
    </location>
</feature>
<gene>
    <name evidence="2" type="ORF">EDC90_101465</name>
</gene>